<evidence type="ECO:0000256" key="5">
    <source>
        <dbReference type="ARBA" id="ARBA00022989"/>
    </source>
</evidence>
<dbReference type="InterPro" id="IPR050445">
    <property type="entry name" value="Bact_polysacc_biosynth/exp"/>
</dbReference>
<evidence type="ECO:0000259" key="8">
    <source>
        <dbReference type="Pfam" id="PF02706"/>
    </source>
</evidence>
<dbReference type="GO" id="GO:0005886">
    <property type="term" value="C:plasma membrane"/>
    <property type="evidence" value="ECO:0007669"/>
    <property type="project" value="UniProtKB-SubCell"/>
</dbReference>
<dbReference type="InterPro" id="IPR003856">
    <property type="entry name" value="LPS_length_determ_N"/>
</dbReference>
<reference evidence="9 10" key="1">
    <citation type="submission" date="2017-09" db="EMBL/GenBank/DDBJ databases">
        <title>Depth-based differentiation of microbial function through sediment-hosted aquifers and enrichment of novel symbionts in the deep terrestrial subsurface.</title>
        <authorList>
            <person name="Probst A.J."/>
            <person name="Ladd B."/>
            <person name="Jarett J.K."/>
            <person name="Geller-Mcgrath D.E."/>
            <person name="Sieber C.M."/>
            <person name="Emerson J.B."/>
            <person name="Anantharaman K."/>
            <person name="Thomas B.C."/>
            <person name="Malmstrom R."/>
            <person name="Stieglmeier M."/>
            <person name="Klingl A."/>
            <person name="Woyke T."/>
            <person name="Ryan C.M."/>
            <person name="Banfield J.F."/>
        </authorList>
    </citation>
    <scope>NUCLEOTIDE SEQUENCE [LARGE SCALE GENOMIC DNA]</scope>
    <source>
        <strain evidence="9">CG08_land_8_20_14_0_20_45_16</strain>
    </source>
</reference>
<keyword evidence="3" id="KW-1003">Cell membrane</keyword>
<feature type="domain" description="Polysaccharide chain length determinant N-terminal" evidence="8">
    <location>
        <begin position="3"/>
        <end position="98"/>
    </location>
</feature>
<evidence type="ECO:0000256" key="2">
    <source>
        <dbReference type="ARBA" id="ARBA00006683"/>
    </source>
</evidence>
<keyword evidence="5 7" id="KW-1133">Transmembrane helix</keyword>
<dbReference type="EMBL" id="PEYM01000111">
    <property type="protein sequence ID" value="PIS28913.1"/>
    <property type="molecule type" value="Genomic_DNA"/>
</dbReference>
<organism evidence="9 10">
    <name type="scientific">Candidatus Saganbacteria bacterium CG08_land_8_20_14_0_20_45_16</name>
    <dbReference type="NCBI Taxonomy" id="2014293"/>
    <lineage>
        <taxon>Bacteria</taxon>
        <taxon>Bacillati</taxon>
        <taxon>Saganbacteria</taxon>
    </lineage>
</organism>
<comment type="subcellular location">
    <subcellularLocation>
        <location evidence="1">Cell membrane</location>
        <topology evidence="1">Multi-pass membrane protein</topology>
    </subcellularLocation>
</comment>
<evidence type="ECO:0000256" key="7">
    <source>
        <dbReference type="SAM" id="Phobius"/>
    </source>
</evidence>
<evidence type="ECO:0000256" key="4">
    <source>
        <dbReference type="ARBA" id="ARBA00022692"/>
    </source>
</evidence>
<evidence type="ECO:0000256" key="3">
    <source>
        <dbReference type="ARBA" id="ARBA00022475"/>
    </source>
</evidence>
<proteinExistence type="inferred from homology"/>
<keyword evidence="6 7" id="KW-0472">Membrane</keyword>
<accession>A0A2H0XVG5</accession>
<evidence type="ECO:0000313" key="10">
    <source>
        <dbReference type="Proteomes" id="UP000231343"/>
    </source>
</evidence>
<comment type="caution">
    <text evidence="9">The sequence shown here is derived from an EMBL/GenBank/DDBJ whole genome shotgun (WGS) entry which is preliminary data.</text>
</comment>
<feature type="transmembrane region" description="Helical" evidence="7">
    <location>
        <begin position="196"/>
        <end position="217"/>
    </location>
</feature>
<evidence type="ECO:0000313" key="9">
    <source>
        <dbReference type="EMBL" id="PIS28913.1"/>
    </source>
</evidence>
<dbReference type="AlphaFoldDB" id="A0A2H0XVG5"/>
<protein>
    <recommendedName>
        <fullName evidence="8">Polysaccharide chain length determinant N-terminal domain-containing protein</fullName>
    </recommendedName>
</protein>
<dbReference type="PANTHER" id="PTHR32309:SF31">
    <property type="entry name" value="CAPSULAR EXOPOLYSACCHARIDE FAMILY"/>
    <property type="match status" value="1"/>
</dbReference>
<name>A0A2H0XVG5_UNCSA</name>
<sequence length="229" mass="24957">MDDEINLLEYWQVIVKRKWLIIGLAFVCAFVALVYSLIEPKMYKATATLMLVDSGRGGLGSALSALSFLGGGSGAGGGASQLLPIVRSRALAEQVAEQIDRQKYFSKLLSNKKMTPDKIEQAIVSSLRGAIEAKSADLFELSIVWPEPLPAAELANIYVENLGRFLNSRSLNTNFQVIDPAVEPDAPFNKKTKLNAMIGLVLGLFIGIFIAFFMEYIEKASLASPLTSH</sequence>
<dbReference type="Proteomes" id="UP000231343">
    <property type="component" value="Unassembled WGS sequence"/>
</dbReference>
<keyword evidence="4 7" id="KW-0812">Transmembrane</keyword>
<dbReference type="PANTHER" id="PTHR32309">
    <property type="entry name" value="TYROSINE-PROTEIN KINASE"/>
    <property type="match status" value="1"/>
</dbReference>
<evidence type="ECO:0000256" key="6">
    <source>
        <dbReference type="ARBA" id="ARBA00023136"/>
    </source>
</evidence>
<evidence type="ECO:0000256" key="1">
    <source>
        <dbReference type="ARBA" id="ARBA00004651"/>
    </source>
</evidence>
<comment type="similarity">
    <text evidence="2">Belongs to the CpsC/CapA family.</text>
</comment>
<dbReference type="Pfam" id="PF02706">
    <property type="entry name" value="Wzz"/>
    <property type="match status" value="1"/>
</dbReference>
<gene>
    <name evidence="9" type="ORF">COT42_06665</name>
</gene>
<feature type="transmembrane region" description="Helical" evidence="7">
    <location>
        <begin position="20"/>
        <end position="38"/>
    </location>
</feature>